<comment type="caution">
    <text evidence="1">The sequence shown here is derived from an EMBL/GenBank/DDBJ whole genome shotgun (WGS) entry which is preliminary data.</text>
</comment>
<organism evidence="1 2">
    <name type="scientific">Acrasis kona</name>
    <dbReference type="NCBI Taxonomy" id="1008807"/>
    <lineage>
        <taxon>Eukaryota</taxon>
        <taxon>Discoba</taxon>
        <taxon>Heterolobosea</taxon>
        <taxon>Tetramitia</taxon>
        <taxon>Eutetramitia</taxon>
        <taxon>Acrasidae</taxon>
        <taxon>Acrasis</taxon>
    </lineage>
</organism>
<dbReference type="EMBL" id="JAOPGA020001155">
    <property type="protein sequence ID" value="KAL0485638.1"/>
    <property type="molecule type" value="Genomic_DNA"/>
</dbReference>
<gene>
    <name evidence="1" type="ORF">AKO1_011930</name>
</gene>
<name>A0AAW2Z8S2_9EUKA</name>
<dbReference type="AlphaFoldDB" id="A0AAW2Z8S2"/>
<evidence type="ECO:0000313" key="1">
    <source>
        <dbReference type="EMBL" id="KAL0485638.1"/>
    </source>
</evidence>
<reference evidence="1 2" key="1">
    <citation type="submission" date="2024-03" db="EMBL/GenBank/DDBJ databases">
        <title>The Acrasis kona genome and developmental transcriptomes reveal deep origins of eukaryotic multicellular pathways.</title>
        <authorList>
            <person name="Sheikh S."/>
            <person name="Fu C.-J."/>
            <person name="Brown M.W."/>
            <person name="Baldauf S.L."/>
        </authorList>
    </citation>
    <scope>NUCLEOTIDE SEQUENCE [LARGE SCALE GENOMIC DNA]</scope>
    <source>
        <strain evidence="1 2">ATCC MYA-3509</strain>
    </source>
</reference>
<sequence>MVLCENLERCQALYNYDALVGRTQPCPEYKKEYEQRKCYRELLVDPQISFTAYPDHCPRSSKIVFITPTDSVPLKYTVAPE</sequence>
<dbReference type="Proteomes" id="UP001431209">
    <property type="component" value="Unassembled WGS sequence"/>
</dbReference>
<proteinExistence type="predicted"/>
<accession>A0AAW2Z8S2</accession>
<protein>
    <submittedName>
        <fullName evidence="1">Uncharacterized protein</fullName>
    </submittedName>
</protein>
<keyword evidence="2" id="KW-1185">Reference proteome</keyword>
<evidence type="ECO:0000313" key="2">
    <source>
        <dbReference type="Proteomes" id="UP001431209"/>
    </source>
</evidence>